<dbReference type="OMA" id="PTQMHYA"/>
<dbReference type="InterPro" id="IPR011990">
    <property type="entry name" value="TPR-like_helical_dom_sf"/>
</dbReference>
<proteinExistence type="inferred from homology"/>
<dbReference type="InterPro" id="IPR002885">
    <property type="entry name" value="PPR_rpt"/>
</dbReference>
<dbReference type="Proteomes" id="UP000594263">
    <property type="component" value="Unplaced"/>
</dbReference>
<dbReference type="EnsemblPlants" id="Kaladp0037s0311.1.v1.1">
    <property type="protein sequence ID" value="Kaladp0037s0311.1.v1.1.CDS.1"/>
    <property type="gene ID" value="Kaladp0037s0311.v1.1"/>
</dbReference>
<evidence type="ECO:0008006" key="6">
    <source>
        <dbReference type="Google" id="ProtNLM"/>
    </source>
</evidence>
<evidence type="ECO:0000313" key="4">
    <source>
        <dbReference type="EnsemblPlants" id="Kaladp0037s0311.1.v1.1.CDS.1"/>
    </source>
</evidence>
<dbReference type="PANTHER" id="PTHR47926:SF427">
    <property type="entry name" value="TETRATRICOPEPTIDE-LIKE HELICAL DOMAIN SUPERFAMILY"/>
    <property type="match status" value="1"/>
</dbReference>
<feature type="repeat" description="PPR" evidence="3">
    <location>
        <begin position="504"/>
        <end position="538"/>
    </location>
</feature>
<dbReference type="PANTHER" id="PTHR47926">
    <property type="entry name" value="PENTATRICOPEPTIDE REPEAT-CONTAINING PROTEIN"/>
    <property type="match status" value="1"/>
</dbReference>
<dbReference type="PROSITE" id="PS51375">
    <property type="entry name" value="PPR"/>
    <property type="match status" value="5"/>
</dbReference>
<dbReference type="Gramene" id="Kaladp0037s0311.1.v1.1">
    <property type="protein sequence ID" value="Kaladp0037s0311.1.v1.1.CDS.1"/>
    <property type="gene ID" value="Kaladp0037s0311.v1.1"/>
</dbReference>
<dbReference type="NCBIfam" id="TIGR00756">
    <property type="entry name" value="PPR"/>
    <property type="match status" value="5"/>
</dbReference>
<dbReference type="InterPro" id="IPR046848">
    <property type="entry name" value="E_motif"/>
</dbReference>
<feature type="repeat" description="PPR" evidence="3">
    <location>
        <begin position="404"/>
        <end position="438"/>
    </location>
</feature>
<protein>
    <recommendedName>
        <fullName evidence="6">Pentatricopeptide repeat-containing protein</fullName>
    </recommendedName>
</protein>
<reference evidence="4" key="1">
    <citation type="submission" date="2021-01" db="UniProtKB">
        <authorList>
            <consortium name="EnsemblPlants"/>
        </authorList>
    </citation>
    <scope>IDENTIFICATION</scope>
</reference>
<evidence type="ECO:0000313" key="5">
    <source>
        <dbReference type="Proteomes" id="UP000594263"/>
    </source>
</evidence>
<feature type="repeat" description="PPR" evidence="3">
    <location>
        <begin position="605"/>
        <end position="639"/>
    </location>
</feature>
<dbReference type="FunFam" id="1.25.40.10:FF:000196">
    <property type="entry name" value="Pentatricopeptide repeat-containing protein At4g14850"/>
    <property type="match status" value="1"/>
</dbReference>
<dbReference type="AlphaFoldDB" id="A0A7N0THG1"/>
<dbReference type="InterPro" id="IPR046960">
    <property type="entry name" value="PPR_At4g14850-like_plant"/>
</dbReference>
<dbReference type="Pfam" id="PF01535">
    <property type="entry name" value="PPR"/>
    <property type="match status" value="7"/>
</dbReference>
<name>A0A7N0THG1_KALFE</name>
<evidence type="ECO:0000256" key="3">
    <source>
        <dbReference type="PROSITE-ProRule" id="PRU00708"/>
    </source>
</evidence>
<dbReference type="FunFam" id="1.25.40.10:FF:000344">
    <property type="entry name" value="Pentatricopeptide repeat-containing protein"/>
    <property type="match status" value="1"/>
</dbReference>
<organism evidence="4 5">
    <name type="scientific">Kalanchoe fedtschenkoi</name>
    <name type="common">Lavender scallops</name>
    <name type="synonym">South American air plant</name>
    <dbReference type="NCBI Taxonomy" id="63787"/>
    <lineage>
        <taxon>Eukaryota</taxon>
        <taxon>Viridiplantae</taxon>
        <taxon>Streptophyta</taxon>
        <taxon>Embryophyta</taxon>
        <taxon>Tracheophyta</taxon>
        <taxon>Spermatophyta</taxon>
        <taxon>Magnoliopsida</taxon>
        <taxon>eudicotyledons</taxon>
        <taxon>Gunneridae</taxon>
        <taxon>Pentapetalae</taxon>
        <taxon>Saxifragales</taxon>
        <taxon>Crassulaceae</taxon>
        <taxon>Kalanchoe</taxon>
    </lineage>
</organism>
<feature type="repeat" description="PPR" evidence="3">
    <location>
        <begin position="303"/>
        <end position="337"/>
    </location>
</feature>
<dbReference type="Pfam" id="PF13041">
    <property type="entry name" value="PPR_2"/>
    <property type="match status" value="2"/>
</dbReference>
<dbReference type="FunFam" id="1.25.40.10:FF:001226">
    <property type="entry name" value="Pentatricopeptide repeat-containing protein At3g03580"/>
    <property type="match status" value="1"/>
</dbReference>
<dbReference type="GO" id="GO:0009451">
    <property type="term" value="P:RNA modification"/>
    <property type="evidence" value="ECO:0007669"/>
    <property type="project" value="InterPro"/>
</dbReference>
<keyword evidence="5" id="KW-1185">Reference proteome</keyword>
<dbReference type="Gene3D" id="1.25.40.10">
    <property type="entry name" value="Tetratricopeptide repeat domain"/>
    <property type="match status" value="7"/>
</dbReference>
<feature type="repeat" description="PPR" evidence="3">
    <location>
        <begin position="640"/>
        <end position="674"/>
    </location>
</feature>
<dbReference type="FunFam" id="1.25.40.10:FF:000090">
    <property type="entry name" value="Pentatricopeptide repeat-containing protein, chloroplastic"/>
    <property type="match status" value="1"/>
</dbReference>
<evidence type="ECO:0000256" key="1">
    <source>
        <dbReference type="ARBA" id="ARBA00022737"/>
    </source>
</evidence>
<keyword evidence="1" id="KW-0677">Repeat</keyword>
<evidence type="ECO:0000256" key="2">
    <source>
        <dbReference type="ARBA" id="ARBA00061659"/>
    </source>
</evidence>
<dbReference type="SUPFAM" id="SSF48452">
    <property type="entry name" value="TPR-like"/>
    <property type="match status" value="1"/>
</dbReference>
<dbReference type="GO" id="GO:0003723">
    <property type="term" value="F:RNA binding"/>
    <property type="evidence" value="ECO:0007669"/>
    <property type="project" value="InterPro"/>
</dbReference>
<accession>A0A7N0THG1</accession>
<dbReference type="Pfam" id="PF20431">
    <property type="entry name" value="E_motif"/>
    <property type="match status" value="1"/>
</dbReference>
<sequence>MWFQPARSHLLRPPPQPKSLPLFRRLLSTLPWAHLLPSDPDASPLPRSLSQTKQAHALSLLLGYLPRSVSVSASLILSYASAGDVSPSRHLFRRSLAYSRSAFLWNTLIRAFSIAGLDEGLALYNRMVRAGVPADDHTFPFVIKACLDFQQVRKGFEVHGSVVKLGLDGDVFVCNNLLMLYGGCKELNCARKLFDGMVVRDVISWNTIVGVFALNGCHDAAVQFFEMMITSSSCVPNLVTVVSILPACAGLEDAVKVSEIHCRILKLGLDHQVTSGNALVDAYGKCGDSVASMRVFDGMAVRNVVSWNSVITSCTYRGHSKEAFDIFRSMIAAGESPNDITISSLLPVLVELEYFSKAKEIHAFSVRIGVESEVFVANSLIDMYAKSGCSIQASNVFHKMSVRNVVSWNAMISNFAQNKIESAALGFVRLMQEYGECPNSVTFTNLLPACARLGSPLPGKEIHGRSIRTGSDYDLFVSNALTDMYAKCGCLNLARHVFNTSLRDEVSYNILIIGYSETSDCIESLELFREMGVMSLRFDVVSYVGALSACSNLNALKQGKELHGYLIRRLVHCHLFVANSLLDLYTKCGRIDVAVEIFNQIPKKDAASWNTLILGYGMLGNINTAIDFFEAMKEDNVEYDSVSYIAVLSACSHGGLVEKGRRYFKEMQVRDIAPTQMHYACMVDLLGRAGLMKEAAELIKRLPVAPDANIWGALLGAARIYGDLEMGSWAANHLFELKPEHCGYYILLSNMYAEAGKWSDAVRIRRMMRSKGVKKSPAYSWVQLRDQAHAFLVGGRLDELDNVVHGHVILG</sequence>
<comment type="similarity">
    <text evidence="2">Belongs to the PPR family. PCMP-E subfamily.</text>
</comment>
<dbReference type="FunFam" id="1.25.40.10:FF:000285">
    <property type="entry name" value="Pentatricopeptide repeat-containing protein, chloroplastic"/>
    <property type="match status" value="1"/>
</dbReference>